<accession>A0AAD7D4R4</accession>
<dbReference type="Proteomes" id="UP001221757">
    <property type="component" value="Unassembled WGS sequence"/>
</dbReference>
<evidence type="ECO:0000313" key="2">
    <source>
        <dbReference type="Proteomes" id="UP001221757"/>
    </source>
</evidence>
<sequence>MSPLVTDIVLESLAPSLVGLEQFSITGCPRVSHLGIWAVVSQNSTGLRALGLEGLSPKFNLAALTALCVESPALASLTSLTLSVHTEAWLTSVSALLAGAPLEIFQIYATSAFVQTTATEVFWRDLTTAHGARLTRFSVHRMLVSLPTIEDVCMRCPALTRLFVVVDPTALGLLAGCLSRARRLATVHVNCQYRGTDTWLAGRASSMLKVPEALTIVCHCPETITLFSCNARVWQVERQIRRNEDGELVAERFLAKYDSPDIPEQFLVVRT</sequence>
<dbReference type="InterPro" id="IPR032675">
    <property type="entry name" value="LRR_dom_sf"/>
</dbReference>
<dbReference type="Gene3D" id="3.80.10.10">
    <property type="entry name" value="Ribonuclease Inhibitor"/>
    <property type="match status" value="1"/>
</dbReference>
<evidence type="ECO:0000313" key="1">
    <source>
        <dbReference type="EMBL" id="KAJ7678646.1"/>
    </source>
</evidence>
<proteinExistence type="predicted"/>
<feature type="non-terminal residue" evidence="1">
    <location>
        <position position="1"/>
    </location>
</feature>
<dbReference type="EMBL" id="JARKIE010000133">
    <property type="protein sequence ID" value="KAJ7678646.1"/>
    <property type="molecule type" value="Genomic_DNA"/>
</dbReference>
<dbReference type="AlphaFoldDB" id="A0AAD7D4R4"/>
<reference evidence="1" key="1">
    <citation type="submission" date="2023-03" db="EMBL/GenBank/DDBJ databases">
        <title>Massive genome expansion in bonnet fungi (Mycena s.s.) driven by repeated elements and novel gene families across ecological guilds.</title>
        <authorList>
            <consortium name="Lawrence Berkeley National Laboratory"/>
            <person name="Harder C.B."/>
            <person name="Miyauchi S."/>
            <person name="Viragh M."/>
            <person name="Kuo A."/>
            <person name="Thoen E."/>
            <person name="Andreopoulos B."/>
            <person name="Lu D."/>
            <person name="Skrede I."/>
            <person name="Drula E."/>
            <person name="Henrissat B."/>
            <person name="Morin E."/>
            <person name="Kohler A."/>
            <person name="Barry K."/>
            <person name="LaButti K."/>
            <person name="Morin E."/>
            <person name="Salamov A."/>
            <person name="Lipzen A."/>
            <person name="Mereny Z."/>
            <person name="Hegedus B."/>
            <person name="Baldrian P."/>
            <person name="Stursova M."/>
            <person name="Weitz H."/>
            <person name="Taylor A."/>
            <person name="Grigoriev I.V."/>
            <person name="Nagy L.G."/>
            <person name="Martin F."/>
            <person name="Kauserud H."/>
        </authorList>
    </citation>
    <scope>NUCLEOTIDE SEQUENCE</scope>
    <source>
        <strain evidence="1">CBHHK067</strain>
    </source>
</reference>
<organism evidence="1 2">
    <name type="scientific">Mycena rosella</name>
    <name type="common">Pink bonnet</name>
    <name type="synonym">Agaricus rosellus</name>
    <dbReference type="NCBI Taxonomy" id="1033263"/>
    <lineage>
        <taxon>Eukaryota</taxon>
        <taxon>Fungi</taxon>
        <taxon>Dikarya</taxon>
        <taxon>Basidiomycota</taxon>
        <taxon>Agaricomycotina</taxon>
        <taxon>Agaricomycetes</taxon>
        <taxon>Agaricomycetidae</taxon>
        <taxon>Agaricales</taxon>
        <taxon>Marasmiineae</taxon>
        <taxon>Mycenaceae</taxon>
        <taxon>Mycena</taxon>
    </lineage>
</organism>
<name>A0AAD7D4R4_MYCRO</name>
<keyword evidence="2" id="KW-1185">Reference proteome</keyword>
<evidence type="ECO:0008006" key="3">
    <source>
        <dbReference type="Google" id="ProtNLM"/>
    </source>
</evidence>
<gene>
    <name evidence="1" type="ORF">B0H17DRAFT_1235546</name>
</gene>
<comment type="caution">
    <text evidence="1">The sequence shown here is derived from an EMBL/GenBank/DDBJ whole genome shotgun (WGS) entry which is preliminary data.</text>
</comment>
<protein>
    <recommendedName>
        <fullName evidence="3">F-box domain-containing protein</fullName>
    </recommendedName>
</protein>